<feature type="domain" description="SDH C-terminal" evidence="5">
    <location>
        <begin position="761"/>
        <end position="789"/>
    </location>
</feature>
<dbReference type="SUPFAM" id="SSF53223">
    <property type="entry name" value="Aminoacid dehydrogenase-like, N-terminal domain"/>
    <property type="match status" value="1"/>
</dbReference>
<dbReference type="InterPro" id="IPR027417">
    <property type="entry name" value="P-loop_NTPase"/>
</dbReference>
<evidence type="ECO:0000259" key="4">
    <source>
        <dbReference type="Pfam" id="PF08501"/>
    </source>
</evidence>
<dbReference type="GO" id="GO:0003855">
    <property type="term" value="F:3-dehydroquinate dehydratase activity"/>
    <property type="evidence" value="ECO:0007669"/>
    <property type="project" value="InterPro"/>
</dbReference>
<dbReference type="Gene3D" id="3.40.50.720">
    <property type="entry name" value="NAD(P)-binding Rossmann-like Domain"/>
    <property type="match status" value="1"/>
</dbReference>
<dbReference type="SUPFAM" id="SSF51569">
    <property type="entry name" value="Aldolase"/>
    <property type="match status" value="1"/>
</dbReference>
<dbReference type="InterPro" id="IPR001381">
    <property type="entry name" value="DHquinase_I"/>
</dbReference>
<proteinExistence type="inferred from homology"/>
<dbReference type="Proteomes" id="UP000799537">
    <property type="component" value="Unassembled WGS sequence"/>
</dbReference>
<evidence type="ECO:0000259" key="5">
    <source>
        <dbReference type="Pfam" id="PF18317"/>
    </source>
</evidence>
<dbReference type="Gene3D" id="3.20.20.70">
    <property type="entry name" value="Aldolase class I"/>
    <property type="match status" value="1"/>
</dbReference>
<evidence type="ECO:0000256" key="1">
    <source>
        <dbReference type="ARBA" id="ARBA00006477"/>
    </source>
</evidence>
<dbReference type="Pfam" id="PF08501">
    <property type="entry name" value="Shikimate_dh_N"/>
    <property type="match status" value="1"/>
</dbReference>
<dbReference type="SUPFAM" id="SSF51735">
    <property type="entry name" value="NAD(P)-binding Rossmann-fold domains"/>
    <property type="match status" value="1"/>
</dbReference>
<dbReference type="CDD" id="cd00502">
    <property type="entry name" value="DHQase_I"/>
    <property type="match status" value="1"/>
</dbReference>
<evidence type="ECO:0000259" key="3">
    <source>
        <dbReference type="Pfam" id="PF01488"/>
    </source>
</evidence>
<feature type="domain" description="Quinate/shikimate 5-dehydrogenase/glutamyl-tRNA reductase" evidence="3">
    <location>
        <begin position="611"/>
        <end position="660"/>
    </location>
</feature>
<comment type="similarity">
    <text evidence="1">In the 2nd section; belongs to the type-I 3-dehydroquinase family.</text>
</comment>
<dbReference type="InterPro" id="IPR031322">
    <property type="entry name" value="Shikimate/glucono_kinase"/>
</dbReference>
<gene>
    <name evidence="6" type="ORF">M409DRAFT_37636</name>
</gene>
<accession>A0A6A6C2A2</accession>
<organism evidence="6 7">
    <name type="scientific">Zasmidium cellare ATCC 36951</name>
    <dbReference type="NCBI Taxonomy" id="1080233"/>
    <lineage>
        <taxon>Eukaryota</taxon>
        <taxon>Fungi</taxon>
        <taxon>Dikarya</taxon>
        <taxon>Ascomycota</taxon>
        <taxon>Pezizomycotina</taxon>
        <taxon>Dothideomycetes</taxon>
        <taxon>Dothideomycetidae</taxon>
        <taxon>Mycosphaerellales</taxon>
        <taxon>Mycosphaerellaceae</taxon>
        <taxon>Zasmidium</taxon>
    </lineage>
</organism>
<keyword evidence="7" id="KW-1185">Reference proteome</keyword>
<dbReference type="Pfam" id="PF18317">
    <property type="entry name" value="SDH_C"/>
    <property type="match status" value="1"/>
</dbReference>
<reference evidence="6" key="1">
    <citation type="journal article" date="2020" name="Stud. Mycol.">
        <title>101 Dothideomycetes genomes: a test case for predicting lifestyles and emergence of pathogens.</title>
        <authorList>
            <person name="Haridas S."/>
            <person name="Albert R."/>
            <person name="Binder M."/>
            <person name="Bloem J."/>
            <person name="Labutti K."/>
            <person name="Salamov A."/>
            <person name="Andreopoulos B."/>
            <person name="Baker S."/>
            <person name="Barry K."/>
            <person name="Bills G."/>
            <person name="Bluhm B."/>
            <person name="Cannon C."/>
            <person name="Castanera R."/>
            <person name="Culley D."/>
            <person name="Daum C."/>
            <person name="Ezra D."/>
            <person name="Gonzalez J."/>
            <person name="Henrissat B."/>
            <person name="Kuo A."/>
            <person name="Liang C."/>
            <person name="Lipzen A."/>
            <person name="Lutzoni F."/>
            <person name="Magnuson J."/>
            <person name="Mondo S."/>
            <person name="Nolan M."/>
            <person name="Ohm R."/>
            <person name="Pangilinan J."/>
            <person name="Park H.-J."/>
            <person name="Ramirez L."/>
            <person name="Alfaro M."/>
            <person name="Sun H."/>
            <person name="Tritt A."/>
            <person name="Yoshinaga Y."/>
            <person name="Zwiers L.-H."/>
            <person name="Turgeon B."/>
            <person name="Goodwin S."/>
            <person name="Spatafora J."/>
            <person name="Crous P."/>
            <person name="Grigoriev I."/>
        </authorList>
    </citation>
    <scope>NUCLEOTIDE SEQUENCE</scope>
    <source>
        <strain evidence="6">ATCC 36951</strain>
    </source>
</reference>
<sequence>MTGTQSNRRYGAEASILLIGMRGTGLSTLAFMAARALKFRVVDSEQVFHQVTGLSRHSYSSKYGATEYRRRELELLQSMLSQNSQSCIIVCSLGAIQGTGQEYIAQYSKGHPVIHVMRDAKSVQKYLKSRDIETVTELIRRTDPIYRRLSSFEFYNVNDASSDHCELNGKTNEQVPGTLTLKQLEADFVQLVERISFHQTYPHDAREHSFPVSPEVRQYTYALPVLLSDWSEGFSRVGNADILADALQLIVADYRTVRHEQGLDDLTATRISQQYFQAKRQSHLPVMFHAARYTSTDFHVRSMIGPPVPDHAYMRLLNHGLRLCPEYLCIDLSIDEAEILRLVASKGSTKIIGDIHIEEPGVDGWNQPGRKELVEKAQRLGCDLIRMSQDAQNMDDNFAVRSFAYKIKTDVGIHVPLIAYNTGRLGRTSQFLNPIFSPVMNPVFSPSSHPGPTREQLLTVRESQAALYSSLVLEGLKYGIYGSNVTHSFSPQMHNAAFDFCGMPHEYSIFQHATLGPLREILQREDLGGVSISAPFKQDVRQYVDSMSFEAQAIGAINTILPLRSKSTNPTTLRNRTGKVTGLHGDNTDWTGIYECVQRNLSPINAIKPGTTALVLGAGGMARAAIFALIRLGVRTIFIHNRTESNAVRLVKHFQGKSFSKDQDPNCYHSVSKHDEAAVIRVLHSRDEPWPTNVAAPTIIVSCITVQEAEDKPPVNFTLQDSWLESTTAGVAIELAYTPIETPFLQQIRSLADQGWIACDGLQVLPEQGVKQFELFTGRKAPQKLMRHIVYRVLHEAEAKTSDRPPA</sequence>
<dbReference type="Pfam" id="PF01488">
    <property type="entry name" value="Shikimate_DH"/>
    <property type="match status" value="1"/>
</dbReference>
<dbReference type="InterPro" id="IPR013785">
    <property type="entry name" value="Aldolase_TIM"/>
</dbReference>
<name>A0A6A6C2A2_ZASCE</name>
<dbReference type="PANTHER" id="PTHR21090:SF27">
    <property type="entry name" value="QUINATE REPRESSOR PROTEIN"/>
    <property type="match status" value="1"/>
</dbReference>
<dbReference type="GO" id="GO:0003866">
    <property type="term" value="F:3-phosphoshikimate 1-carboxyvinyltransferase activity"/>
    <property type="evidence" value="ECO:0007669"/>
    <property type="project" value="TreeGrafter"/>
</dbReference>
<dbReference type="Gene3D" id="3.40.50.10860">
    <property type="entry name" value="Leucine Dehydrogenase, chain A, domain 1"/>
    <property type="match status" value="1"/>
</dbReference>
<dbReference type="GO" id="GO:0009423">
    <property type="term" value="P:chorismate biosynthetic process"/>
    <property type="evidence" value="ECO:0007669"/>
    <property type="project" value="TreeGrafter"/>
</dbReference>
<dbReference type="RefSeq" id="XP_033661932.1">
    <property type="nucleotide sequence ID" value="XM_033810769.1"/>
</dbReference>
<evidence type="ECO:0000313" key="6">
    <source>
        <dbReference type="EMBL" id="KAF2161043.1"/>
    </source>
</evidence>
<dbReference type="Pfam" id="PF01487">
    <property type="entry name" value="DHquinase_I"/>
    <property type="match status" value="1"/>
</dbReference>
<dbReference type="InterPro" id="IPR006151">
    <property type="entry name" value="Shikm_DH/Glu-tRNA_Rdtase"/>
</dbReference>
<protein>
    <submittedName>
        <fullName evidence="6">Uncharacterized protein</fullName>
    </submittedName>
</protein>
<dbReference type="GeneID" id="54564041"/>
<dbReference type="CDD" id="cd01065">
    <property type="entry name" value="NAD_bind_Shikimate_DH"/>
    <property type="match status" value="1"/>
</dbReference>
<comment type="similarity">
    <text evidence="2">In the N-terminal section; belongs to the shikimate kinase family.</text>
</comment>
<evidence type="ECO:0000313" key="7">
    <source>
        <dbReference type="Proteomes" id="UP000799537"/>
    </source>
</evidence>
<dbReference type="Gene3D" id="3.40.50.300">
    <property type="entry name" value="P-loop containing nucleotide triphosphate hydrolases"/>
    <property type="match status" value="1"/>
</dbReference>
<dbReference type="AlphaFoldDB" id="A0A6A6C2A2"/>
<dbReference type="OrthoDB" id="4415835at2759"/>
<dbReference type="InterPro" id="IPR036291">
    <property type="entry name" value="NAD(P)-bd_dom_sf"/>
</dbReference>
<evidence type="ECO:0000256" key="2">
    <source>
        <dbReference type="ARBA" id="ARBA00009349"/>
    </source>
</evidence>
<dbReference type="Pfam" id="PF01202">
    <property type="entry name" value="SKI"/>
    <property type="match status" value="1"/>
</dbReference>
<dbReference type="InterPro" id="IPR041121">
    <property type="entry name" value="SDH_C"/>
</dbReference>
<dbReference type="SUPFAM" id="SSF52540">
    <property type="entry name" value="P-loop containing nucleoside triphosphate hydrolases"/>
    <property type="match status" value="1"/>
</dbReference>
<dbReference type="GO" id="GO:0004764">
    <property type="term" value="F:shikimate 3-dehydrogenase (NADP+) activity"/>
    <property type="evidence" value="ECO:0007669"/>
    <property type="project" value="InterPro"/>
</dbReference>
<dbReference type="InterPro" id="IPR013708">
    <property type="entry name" value="Shikimate_DH-bd_N"/>
</dbReference>
<dbReference type="PANTHER" id="PTHR21090">
    <property type="entry name" value="AROM/DEHYDROQUINATE SYNTHASE"/>
    <property type="match status" value="1"/>
</dbReference>
<feature type="domain" description="Shikimate dehydrogenase substrate binding N-terminal" evidence="4">
    <location>
        <begin position="480"/>
        <end position="560"/>
    </location>
</feature>
<dbReference type="EMBL" id="ML993622">
    <property type="protein sequence ID" value="KAF2161043.1"/>
    <property type="molecule type" value="Genomic_DNA"/>
</dbReference>
<dbReference type="InterPro" id="IPR046346">
    <property type="entry name" value="Aminoacid_DH-like_N_sf"/>
</dbReference>